<name>A0A926FBM1_9FIRM</name>
<reference evidence="1" key="1">
    <citation type="submission" date="2020-08" db="EMBL/GenBank/DDBJ databases">
        <title>Genome public.</title>
        <authorList>
            <person name="Liu C."/>
            <person name="Sun Q."/>
        </authorList>
    </citation>
    <scope>NUCLEOTIDE SEQUENCE</scope>
    <source>
        <strain evidence="1">NSJ-50</strain>
    </source>
</reference>
<protein>
    <submittedName>
        <fullName evidence="1">Uncharacterized protein</fullName>
    </submittedName>
</protein>
<accession>A0A926FBM1</accession>
<dbReference type="RefSeq" id="WP_262432785.1">
    <property type="nucleotide sequence ID" value="NZ_JACRTE010000040.1"/>
</dbReference>
<comment type="caution">
    <text evidence="1">The sequence shown here is derived from an EMBL/GenBank/DDBJ whole genome shotgun (WGS) entry which is preliminary data.</text>
</comment>
<organism evidence="1 2">
    <name type="scientific">Qingrenia yutianensis</name>
    <dbReference type="NCBI Taxonomy" id="2763676"/>
    <lineage>
        <taxon>Bacteria</taxon>
        <taxon>Bacillati</taxon>
        <taxon>Bacillota</taxon>
        <taxon>Clostridia</taxon>
        <taxon>Eubacteriales</taxon>
        <taxon>Oscillospiraceae</taxon>
        <taxon>Qingrenia</taxon>
    </lineage>
</organism>
<evidence type="ECO:0000313" key="2">
    <source>
        <dbReference type="Proteomes" id="UP000647416"/>
    </source>
</evidence>
<dbReference type="AlphaFoldDB" id="A0A926FBM1"/>
<gene>
    <name evidence="1" type="ORF">H8706_11670</name>
</gene>
<dbReference type="EMBL" id="JACRTE010000040">
    <property type="protein sequence ID" value="MBC8597515.1"/>
    <property type="molecule type" value="Genomic_DNA"/>
</dbReference>
<proteinExistence type="predicted"/>
<keyword evidence="2" id="KW-1185">Reference proteome</keyword>
<sequence>MNIAGIDNRTQLAAVLSHTDHSSLRKLAVTFRIPPFFRLIGYEPVYLFNLFLGGKSGVTVLSVSDSFVLDII</sequence>
<dbReference type="Proteomes" id="UP000647416">
    <property type="component" value="Unassembled WGS sequence"/>
</dbReference>
<evidence type="ECO:0000313" key="1">
    <source>
        <dbReference type="EMBL" id="MBC8597515.1"/>
    </source>
</evidence>